<dbReference type="OrthoDB" id="5340163at2759"/>
<keyword evidence="2" id="KW-1185">Reference proteome</keyword>
<dbReference type="InterPro" id="IPR025332">
    <property type="entry name" value="DUF4238"/>
</dbReference>
<dbReference type="HOGENOM" id="CLU_025751_0_0_1"/>
<dbReference type="STRING" id="685588.A0A067TFN1"/>
<evidence type="ECO:0008006" key="3">
    <source>
        <dbReference type="Google" id="ProtNLM"/>
    </source>
</evidence>
<dbReference type="Pfam" id="PF14022">
    <property type="entry name" value="DUF4238"/>
    <property type="match status" value="1"/>
</dbReference>
<evidence type="ECO:0000313" key="2">
    <source>
        <dbReference type="Proteomes" id="UP000027222"/>
    </source>
</evidence>
<dbReference type="Proteomes" id="UP000027222">
    <property type="component" value="Unassembled WGS sequence"/>
</dbReference>
<sequence length="593" mass="67438">MAPSPSAVPKNQYHHCIPRFILRQFLTGPQPPTNRRQRTRSFYKAYKTGEDLDTIFFYDLSTGILQNRPLSKVYGKINLYRDLKDPTNVDHLEVKLARLEQEASLVINRIRIGVQNQSFALSRKELAILRKFIFLMHYRNDGVSSTYFQENNPNNAPLADWIRKYKKTHRLQTDFDIWLDGMKYYLDTPHSTIVAEGERLRERYGDHRFQEMLRKRLDPDIQEWYAIDYESLANYFFLGVWEAAVNTEFVLAGNGFGLWEGLIYGSPGAHRLYVVSPRIAIVLGRTFLRQPHSNDPSVLYSCLADIPISPPNTKYADESVFIDLNDVEDPAIRKNVLDAYRSSAIAQDDLFTFGITKLAGAQTHAVNEVIMMNANLHPEGSLTFASPTIMLETLKAYMTSHNTFLGGKRALFRPLLLELSNMIYPGFSTGGSVPSLETPWDVDTDADLQLHMFLRFTVMKGISFPSSYNRAYLVYHMSTDIATLSNPVSSQIRSTRNRAISKLQLILDPPLPGLIDAADFGKTLVQTLPLEESELFFAIFGHQIDQLEVGRQSNDMLANIIYEAAVIGVAYWIAANRPDVLTDLLCPWVNVLT</sequence>
<gene>
    <name evidence="1" type="ORF">GALMADRAFT_153465</name>
</gene>
<accession>A0A067TFN1</accession>
<evidence type="ECO:0000313" key="1">
    <source>
        <dbReference type="EMBL" id="KDR81172.1"/>
    </source>
</evidence>
<protein>
    <recommendedName>
        <fullName evidence="3">DUF4238 domain-containing protein</fullName>
    </recommendedName>
</protein>
<dbReference type="EMBL" id="KL142371">
    <property type="protein sequence ID" value="KDR81172.1"/>
    <property type="molecule type" value="Genomic_DNA"/>
</dbReference>
<reference evidence="2" key="1">
    <citation type="journal article" date="2014" name="Proc. Natl. Acad. Sci. U.S.A.">
        <title>Extensive sampling of basidiomycete genomes demonstrates inadequacy of the white-rot/brown-rot paradigm for wood decay fungi.</title>
        <authorList>
            <person name="Riley R."/>
            <person name="Salamov A.A."/>
            <person name="Brown D.W."/>
            <person name="Nagy L.G."/>
            <person name="Floudas D."/>
            <person name="Held B.W."/>
            <person name="Levasseur A."/>
            <person name="Lombard V."/>
            <person name="Morin E."/>
            <person name="Otillar R."/>
            <person name="Lindquist E.A."/>
            <person name="Sun H."/>
            <person name="LaButti K.M."/>
            <person name="Schmutz J."/>
            <person name="Jabbour D."/>
            <person name="Luo H."/>
            <person name="Baker S.E."/>
            <person name="Pisabarro A.G."/>
            <person name="Walton J.D."/>
            <person name="Blanchette R.A."/>
            <person name="Henrissat B."/>
            <person name="Martin F."/>
            <person name="Cullen D."/>
            <person name="Hibbett D.S."/>
            <person name="Grigoriev I.V."/>
        </authorList>
    </citation>
    <scope>NUCLEOTIDE SEQUENCE [LARGE SCALE GENOMIC DNA]</scope>
    <source>
        <strain evidence="2">CBS 339.88</strain>
    </source>
</reference>
<name>A0A067TFN1_GALM3</name>
<proteinExistence type="predicted"/>
<dbReference type="AlphaFoldDB" id="A0A067TFN1"/>
<organism evidence="1 2">
    <name type="scientific">Galerina marginata (strain CBS 339.88)</name>
    <dbReference type="NCBI Taxonomy" id="685588"/>
    <lineage>
        <taxon>Eukaryota</taxon>
        <taxon>Fungi</taxon>
        <taxon>Dikarya</taxon>
        <taxon>Basidiomycota</taxon>
        <taxon>Agaricomycotina</taxon>
        <taxon>Agaricomycetes</taxon>
        <taxon>Agaricomycetidae</taxon>
        <taxon>Agaricales</taxon>
        <taxon>Agaricineae</taxon>
        <taxon>Strophariaceae</taxon>
        <taxon>Galerina</taxon>
    </lineage>
</organism>